<dbReference type="Proteomes" id="UP000308197">
    <property type="component" value="Unassembled WGS sequence"/>
</dbReference>
<dbReference type="InterPro" id="IPR035940">
    <property type="entry name" value="CAP_sf"/>
</dbReference>
<protein>
    <submittedName>
        <fullName evidence="2">PR-1-like protein</fullName>
    </submittedName>
</protein>
<gene>
    <name evidence="2" type="ORF">K466DRAFT_484138</name>
</gene>
<dbReference type="InParanoid" id="A0A5C3PP52"/>
<evidence type="ECO:0000259" key="1">
    <source>
        <dbReference type="SMART" id="SM00198"/>
    </source>
</evidence>
<dbReference type="SMART" id="SM00198">
    <property type="entry name" value="SCP"/>
    <property type="match status" value="1"/>
</dbReference>
<accession>A0A5C3PP52</accession>
<name>A0A5C3PP52_9APHY</name>
<proteinExistence type="predicted"/>
<dbReference type="SUPFAM" id="SSF55797">
    <property type="entry name" value="PR-1-like"/>
    <property type="match status" value="1"/>
</dbReference>
<feature type="non-terminal residue" evidence="2">
    <location>
        <position position="1"/>
    </location>
</feature>
<dbReference type="PRINTS" id="PR00837">
    <property type="entry name" value="V5TPXLIKE"/>
</dbReference>
<dbReference type="EMBL" id="ML211037">
    <property type="protein sequence ID" value="TFK90749.1"/>
    <property type="molecule type" value="Genomic_DNA"/>
</dbReference>
<sequence length="164" mass="17518">LTVSVAGSLVTRDTSASDVSAYLSVHNTVRSQHHVSPLTWSSDLAAKAQTWANNCIFQHSNGKLGRYGENLAAGTGSGYSYAATDRISAQYNPNDAQPSHFTQVVWKGTTQVGCAVQTCKAGTIFDAKYGPAKFHVCEYNPPGNVIGQFPCVFCLSLAPLMADR</sequence>
<dbReference type="STRING" id="1314778.A0A5C3PP52"/>
<evidence type="ECO:0000313" key="2">
    <source>
        <dbReference type="EMBL" id="TFK90749.1"/>
    </source>
</evidence>
<dbReference type="InterPro" id="IPR014044">
    <property type="entry name" value="CAP_dom"/>
</dbReference>
<dbReference type="Pfam" id="PF00188">
    <property type="entry name" value="CAP"/>
    <property type="match status" value="1"/>
</dbReference>
<dbReference type="PANTHER" id="PTHR10334">
    <property type="entry name" value="CYSTEINE-RICH SECRETORY PROTEIN-RELATED"/>
    <property type="match status" value="1"/>
</dbReference>
<keyword evidence="3" id="KW-1185">Reference proteome</keyword>
<dbReference type="InterPro" id="IPR001283">
    <property type="entry name" value="CRISP-related"/>
</dbReference>
<dbReference type="AlphaFoldDB" id="A0A5C3PP52"/>
<organism evidence="2 3">
    <name type="scientific">Polyporus arcularius HHB13444</name>
    <dbReference type="NCBI Taxonomy" id="1314778"/>
    <lineage>
        <taxon>Eukaryota</taxon>
        <taxon>Fungi</taxon>
        <taxon>Dikarya</taxon>
        <taxon>Basidiomycota</taxon>
        <taxon>Agaricomycotina</taxon>
        <taxon>Agaricomycetes</taxon>
        <taxon>Polyporales</taxon>
        <taxon>Polyporaceae</taxon>
        <taxon>Polyporus</taxon>
    </lineage>
</organism>
<reference evidence="2 3" key="1">
    <citation type="journal article" date="2019" name="Nat. Ecol. Evol.">
        <title>Megaphylogeny resolves global patterns of mushroom evolution.</title>
        <authorList>
            <person name="Varga T."/>
            <person name="Krizsan K."/>
            <person name="Foldi C."/>
            <person name="Dima B."/>
            <person name="Sanchez-Garcia M."/>
            <person name="Sanchez-Ramirez S."/>
            <person name="Szollosi G.J."/>
            <person name="Szarkandi J.G."/>
            <person name="Papp V."/>
            <person name="Albert L."/>
            <person name="Andreopoulos W."/>
            <person name="Angelini C."/>
            <person name="Antonin V."/>
            <person name="Barry K.W."/>
            <person name="Bougher N.L."/>
            <person name="Buchanan P."/>
            <person name="Buyck B."/>
            <person name="Bense V."/>
            <person name="Catcheside P."/>
            <person name="Chovatia M."/>
            <person name="Cooper J."/>
            <person name="Damon W."/>
            <person name="Desjardin D."/>
            <person name="Finy P."/>
            <person name="Geml J."/>
            <person name="Haridas S."/>
            <person name="Hughes K."/>
            <person name="Justo A."/>
            <person name="Karasinski D."/>
            <person name="Kautmanova I."/>
            <person name="Kiss B."/>
            <person name="Kocsube S."/>
            <person name="Kotiranta H."/>
            <person name="LaButti K.M."/>
            <person name="Lechner B.E."/>
            <person name="Liimatainen K."/>
            <person name="Lipzen A."/>
            <person name="Lukacs Z."/>
            <person name="Mihaltcheva S."/>
            <person name="Morgado L.N."/>
            <person name="Niskanen T."/>
            <person name="Noordeloos M.E."/>
            <person name="Ohm R.A."/>
            <person name="Ortiz-Santana B."/>
            <person name="Ovrebo C."/>
            <person name="Racz N."/>
            <person name="Riley R."/>
            <person name="Savchenko A."/>
            <person name="Shiryaev A."/>
            <person name="Soop K."/>
            <person name="Spirin V."/>
            <person name="Szebenyi C."/>
            <person name="Tomsovsky M."/>
            <person name="Tulloss R.E."/>
            <person name="Uehling J."/>
            <person name="Grigoriev I.V."/>
            <person name="Vagvolgyi C."/>
            <person name="Papp T."/>
            <person name="Martin F.M."/>
            <person name="Miettinen O."/>
            <person name="Hibbett D.S."/>
            <person name="Nagy L.G."/>
        </authorList>
    </citation>
    <scope>NUCLEOTIDE SEQUENCE [LARGE SCALE GENOMIC DNA]</scope>
    <source>
        <strain evidence="2 3">HHB13444</strain>
    </source>
</reference>
<evidence type="ECO:0000313" key="3">
    <source>
        <dbReference type="Proteomes" id="UP000308197"/>
    </source>
</evidence>
<feature type="domain" description="SCP" evidence="1">
    <location>
        <begin position="17"/>
        <end position="147"/>
    </location>
</feature>
<dbReference type="Gene3D" id="3.40.33.10">
    <property type="entry name" value="CAP"/>
    <property type="match status" value="1"/>
</dbReference>